<reference evidence="1 2" key="1">
    <citation type="journal article" date="2018" name="Nat. Genet.">
        <title>The Rosa genome provides new insights in the design of modern roses.</title>
        <authorList>
            <person name="Bendahmane M."/>
        </authorList>
    </citation>
    <scope>NUCLEOTIDE SEQUENCE [LARGE SCALE GENOMIC DNA]</scope>
    <source>
        <strain evidence="2">cv. Old Blush</strain>
    </source>
</reference>
<dbReference type="Proteomes" id="UP000238479">
    <property type="component" value="Chromosome 3"/>
</dbReference>
<accession>A0A2P6RDC2</accession>
<name>A0A2P6RDC2_ROSCH</name>
<dbReference type="Gramene" id="PRQ44447">
    <property type="protein sequence ID" value="PRQ44447"/>
    <property type="gene ID" value="RchiOBHm_Chr3g0479371"/>
</dbReference>
<comment type="caution">
    <text evidence="1">The sequence shown here is derived from an EMBL/GenBank/DDBJ whole genome shotgun (WGS) entry which is preliminary data.</text>
</comment>
<evidence type="ECO:0000313" key="2">
    <source>
        <dbReference type="Proteomes" id="UP000238479"/>
    </source>
</evidence>
<dbReference type="EMBL" id="PDCK01000041">
    <property type="protein sequence ID" value="PRQ44447.1"/>
    <property type="molecule type" value="Genomic_DNA"/>
</dbReference>
<keyword evidence="2" id="KW-1185">Reference proteome</keyword>
<evidence type="ECO:0000313" key="1">
    <source>
        <dbReference type="EMBL" id="PRQ44447.1"/>
    </source>
</evidence>
<sequence length="177" mass="19526">MVLRAPMAAWKGYVIVGDDGKRVEGLRGVWDQIRLSRLPKWDLVAGSIGFEDRKAPAMTFGGGGSILGSMGVRLRRRWLAMTAAALPMVWAGFDLPWPPLLDLSTVSIWFGDGWRGRFQIRLSGQRWWCAGGGCSTMVVETCGGDSNNNHRWAGPVECSLDIKLDGLWTWSQALGPY</sequence>
<gene>
    <name evidence="1" type="ORF">RchiOBHm_Chr3g0479371</name>
</gene>
<proteinExistence type="predicted"/>
<protein>
    <submittedName>
        <fullName evidence="1">Uncharacterized protein</fullName>
    </submittedName>
</protein>
<dbReference type="AlphaFoldDB" id="A0A2P6RDC2"/>
<organism evidence="1 2">
    <name type="scientific">Rosa chinensis</name>
    <name type="common">China rose</name>
    <dbReference type="NCBI Taxonomy" id="74649"/>
    <lineage>
        <taxon>Eukaryota</taxon>
        <taxon>Viridiplantae</taxon>
        <taxon>Streptophyta</taxon>
        <taxon>Embryophyta</taxon>
        <taxon>Tracheophyta</taxon>
        <taxon>Spermatophyta</taxon>
        <taxon>Magnoliopsida</taxon>
        <taxon>eudicotyledons</taxon>
        <taxon>Gunneridae</taxon>
        <taxon>Pentapetalae</taxon>
        <taxon>rosids</taxon>
        <taxon>fabids</taxon>
        <taxon>Rosales</taxon>
        <taxon>Rosaceae</taxon>
        <taxon>Rosoideae</taxon>
        <taxon>Rosoideae incertae sedis</taxon>
        <taxon>Rosa</taxon>
    </lineage>
</organism>